<proteinExistence type="predicted"/>
<dbReference type="AlphaFoldDB" id="A0A2M4D2P3"/>
<evidence type="ECO:0000256" key="1">
    <source>
        <dbReference type="SAM" id="SignalP"/>
    </source>
</evidence>
<accession>A0A2M4D2P3</accession>
<organism evidence="2">
    <name type="scientific">Anopheles darlingi</name>
    <name type="common">Mosquito</name>
    <dbReference type="NCBI Taxonomy" id="43151"/>
    <lineage>
        <taxon>Eukaryota</taxon>
        <taxon>Metazoa</taxon>
        <taxon>Ecdysozoa</taxon>
        <taxon>Arthropoda</taxon>
        <taxon>Hexapoda</taxon>
        <taxon>Insecta</taxon>
        <taxon>Pterygota</taxon>
        <taxon>Neoptera</taxon>
        <taxon>Endopterygota</taxon>
        <taxon>Diptera</taxon>
        <taxon>Nematocera</taxon>
        <taxon>Culicoidea</taxon>
        <taxon>Culicidae</taxon>
        <taxon>Anophelinae</taxon>
        <taxon>Anopheles</taxon>
    </lineage>
</organism>
<feature type="signal peptide" evidence="1">
    <location>
        <begin position="1"/>
        <end position="20"/>
    </location>
</feature>
<name>A0A2M4D2P3_ANODA</name>
<reference evidence="2" key="1">
    <citation type="submission" date="2018-01" db="EMBL/GenBank/DDBJ databases">
        <title>An insight into the sialome of Amazonian anophelines.</title>
        <authorList>
            <person name="Ribeiro J.M."/>
            <person name="Scarpassa V."/>
            <person name="Calvo E."/>
        </authorList>
    </citation>
    <scope>NUCLEOTIDE SEQUENCE</scope>
</reference>
<dbReference type="EMBL" id="GGFL01007639">
    <property type="protein sequence ID" value="MBW71817.1"/>
    <property type="molecule type" value="Transcribed_RNA"/>
</dbReference>
<evidence type="ECO:0000313" key="2">
    <source>
        <dbReference type="EMBL" id="MBW71817.1"/>
    </source>
</evidence>
<feature type="chain" id="PRO_5014902026" evidence="1">
    <location>
        <begin position="21"/>
        <end position="69"/>
    </location>
</feature>
<protein>
    <submittedName>
        <fullName evidence="2">Putative secreted protein</fullName>
    </submittedName>
</protein>
<keyword evidence="1" id="KW-0732">Signal</keyword>
<sequence>MVPSLLVVKMLPVIASTARAVIIALCEKYSISFFNSIFLSLPKHKGTLINLDTCAVRNICLGICPNSEI</sequence>